<organism evidence="16 17">
    <name type="scientific">Noviherbaspirillum pedocola</name>
    <dbReference type="NCBI Taxonomy" id="2801341"/>
    <lineage>
        <taxon>Bacteria</taxon>
        <taxon>Pseudomonadati</taxon>
        <taxon>Pseudomonadota</taxon>
        <taxon>Betaproteobacteria</taxon>
        <taxon>Burkholderiales</taxon>
        <taxon>Oxalobacteraceae</taxon>
        <taxon>Noviherbaspirillum</taxon>
    </lineage>
</organism>
<evidence type="ECO:0000313" key="16">
    <source>
        <dbReference type="EMBL" id="MBK4737005.1"/>
    </source>
</evidence>
<keyword evidence="16" id="KW-0282">Flagellum</keyword>
<dbReference type="Gene3D" id="3.40.50.300">
    <property type="entry name" value="P-loop containing nucleotide triphosphate hydrolases"/>
    <property type="match status" value="1"/>
</dbReference>
<dbReference type="Pfam" id="PF00448">
    <property type="entry name" value="SRP54"/>
    <property type="match status" value="1"/>
</dbReference>
<gene>
    <name evidence="16" type="primary">flhF</name>
    <name evidence="16" type="ORF">JJB74_20480</name>
</gene>
<keyword evidence="10" id="KW-0472">Membrane</keyword>
<comment type="function">
    <text evidence="12">Necessary for flagellar biosynthesis. May be involved in translocation of the flagellum.</text>
</comment>
<evidence type="ECO:0000256" key="5">
    <source>
        <dbReference type="ARBA" id="ARBA00022475"/>
    </source>
</evidence>
<dbReference type="SUPFAM" id="SSF52540">
    <property type="entry name" value="P-loop containing nucleoside triphosphate hydrolases"/>
    <property type="match status" value="1"/>
</dbReference>
<keyword evidence="16" id="KW-0969">Cilium</keyword>
<dbReference type="GO" id="GO:0003924">
    <property type="term" value="F:GTPase activity"/>
    <property type="evidence" value="ECO:0007669"/>
    <property type="project" value="UniProtKB-UniRule"/>
</dbReference>
<accession>A0A934W807</accession>
<dbReference type="SMART" id="SM00962">
    <property type="entry name" value="SRP54"/>
    <property type="match status" value="1"/>
</dbReference>
<dbReference type="SMART" id="SM00382">
    <property type="entry name" value="AAA"/>
    <property type="match status" value="1"/>
</dbReference>
<dbReference type="NCBIfam" id="TIGR03499">
    <property type="entry name" value="FlhF"/>
    <property type="match status" value="1"/>
</dbReference>
<evidence type="ECO:0000256" key="2">
    <source>
        <dbReference type="ARBA" id="ARBA00008531"/>
    </source>
</evidence>
<feature type="domain" description="SRP54-type proteins GTP-binding" evidence="15">
    <location>
        <begin position="265"/>
        <end position="457"/>
    </location>
</feature>
<evidence type="ECO:0000256" key="13">
    <source>
        <dbReference type="NCBIfam" id="TIGR03499"/>
    </source>
</evidence>
<dbReference type="RefSeq" id="WP_200594951.1">
    <property type="nucleotide sequence ID" value="NZ_JAEPBG010000009.1"/>
</dbReference>
<keyword evidence="4" id="KW-0813">Transport</keyword>
<dbReference type="GO" id="GO:0005525">
    <property type="term" value="F:GTP binding"/>
    <property type="evidence" value="ECO:0007669"/>
    <property type="project" value="UniProtKB-UniRule"/>
</dbReference>
<dbReference type="CDD" id="cd17873">
    <property type="entry name" value="FlhF"/>
    <property type="match status" value="1"/>
</dbReference>
<dbReference type="GO" id="GO:0005886">
    <property type="term" value="C:plasma membrane"/>
    <property type="evidence" value="ECO:0007669"/>
    <property type="project" value="UniProtKB-SubCell"/>
</dbReference>
<dbReference type="Gene3D" id="1.20.120.1380">
    <property type="entry name" value="Flagellar FlhF biosynthesis protein, N domain"/>
    <property type="match status" value="1"/>
</dbReference>
<keyword evidence="5" id="KW-1003">Cell membrane</keyword>
<dbReference type="GO" id="GO:0015031">
    <property type="term" value="P:protein transport"/>
    <property type="evidence" value="ECO:0007669"/>
    <property type="project" value="UniProtKB-KW"/>
</dbReference>
<dbReference type="InterPro" id="IPR000897">
    <property type="entry name" value="SRP54_GTPase_dom"/>
</dbReference>
<evidence type="ECO:0000256" key="8">
    <source>
        <dbReference type="ARBA" id="ARBA00022927"/>
    </source>
</evidence>
<keyword evidence="6" id="KW-0547">Nucleotide-binding</keyword>
<dbReference type="GO" id="GO:0044781">
    <property type="term" value="P:bacterial-type flagellum organization"/>
    <property type="evidence" value="ECO:0007669"/>
    <property type="project" value="UniProtKB-UniRule"/>
</dbReference>
<evidence type="ECO:0000256" key="6">
    <source>
        <dbReference type="ARBA" id="ARBA00022741"/>
    </source>
</evidence>
<keyword evidence="17" id="KW-1185">Reference proteome</keyword>
<evidence type="ECO:0000259" key="14">
    <source>
        <dbReference type="SMART" id="SM00382"/>
    </source>
</evidence>
<evidence type="ECO:0000256" key="1">
    <source>
        <dbReference type="ARBA" id="ARBA00004413"/>
    </source>
</evidence>
<proteinExistence type="inferred from homology"/>
<evidence type="ECO:0000259" key="15">
    <source>
        <dbReference type="SMART" id="SM00962"/>
    </source>
</evidence>
<evidence type="ECO:0000256" key="11">
    <source>
        <dbReference type="ARBA" id="ARBA00023225"/>
    </source>
</evidence>
<dbReference type="InterPro" id="IPR047040">
    <property type="entry name" value="FlhF__GTPase_dom"/>
</dbReference>
<keyword evidence="9" id="KW-0342">GTP-binding</keyword>
<dbReference type="InterPro" id="IPR020006">
    <property type="entry name" value="FlhF"/>
</dbReference>
<dbReference type="AlphaFoldDB" id="A0A934W807"/>
<dbReference type="GO" id="GO:0006614">
    <property type="term" value="P:SRP-dependent cotranslational protein targeting to membrane"/>
    <property type="evidence" value="ECO:0007669"/>
    <property type="project" value="UniProtKB-UniRule"/>
</dbReference>
<sequence>MNVKKFSAQTARDAMRMVRDALGTDAVILSNRSVNGGVEILALASSDMASLAEPAVEKEVLPQPLVEALSAPRRPVPRAAAPIQAAVPAAPIAPVAAAPVSASTFAERAAAQEAPRRMAAPQRPLESAQIAPDMDGYRDPVQPVIHTPSFPRIDAPKPAAPVAQAAAIESQRAEMAQMMTELRAMRSMMESQLAEISWGAQAKREPMKAAVMREMLAAGFSASLARYLVEKMPETADLDGLAWIKSILARNLTAVADDNALLDEGGVFALLGPTGVGKTTTTAKLAARCVMRHGAGKLALITTDGYRIGAYEQLRIYGKILGVMVHSVKDETDLRIALSELKSKHTILIDTAGASQRDQMVAEQIAMLSGADTPVKRLLCLSATSTGETLNEVVRAYRGNGLSGCILTKLDEAATLGNVLDVAIRQKLKLHYVATGQRVPEDLHLARPGFLIDRAFRMKREGAPFQLSDEELPLVVGGAARAMKDASLSEVAIG</sequence>
<reference evidence="16" key="1">
    <citation type="submission" date="2021-01" db="EMBL/GenBank/DDBJ databases">
        <title>Genome sequence of strain Noviherbaspirillum sp. DKR-6.</title>
        <authorList>
            <person name="Chaudhary D.K."/>
        </authorList>
    </citation>
    <scope>NUCLEOTIDE SEQUENCE</scope>
    <source>
        <strain evidence="16">DKR-6</strain>
    </source>
</reference>
<dbReference type="FunFam" id="3.40.50.300:FF:000695">
    <property type="entry name" value="Flagellar biosynthesis regulator FlhF"/>
    <property type="match status" value="1"/>
</dbReference>
<keyword evidence="8" id="KW-0653">Protein transport</keyword>
<name>A0A934W807_9BURK</name>
<evidence type="ECO:0000313" key="17">
    <source>
        <dbReference type="Proteomes" id="UP000622890"/>
    </source>
</evidence>
<dbReference type="InterPro" id="IPR027417">
    <property type="entry name" value="P-loop_NTPase"/>
</dbReference>
<dbReference type="EMBL" id="JAEPBG010000009">
    <property type="protein sequence ID" value="MBK4737005.1"/>
    <property type="molecule type" value="Genomic_DNA"/>
</dbReference>
<dbReference type="PANTHER" id="PTHR43134">
    <property type="entry name" value="SIGNAL RECOGNITION PARTICLE RECEPTOR SUBUNIT ALPHA"/>
    <property type="match status" value="1"/>
</dbReference>
<evidence type="ECO:0000256" key="4">
    <source>
        <dbReference type="ARBA" id="ARBA00022448"/>
    </source>
</evidence>
<evidence type="ECO:0000256" key="9">
    <source>
        <dbReference type="ARBA" id="ARBA00023134"/>
    </source>
</evidence>
<dbReference type="GO" id="GO:0005047">
    <property type="term" value="F:signal recognition particle binding"/>
    <property type="evidence" value="ECO:0007669"/>
    <property type="project" value="TreeGrafter"/>
</dbReference>
<dbReference type="PANTHER" id="PTHR43134:SF3">
    <property type="entry name" value="FLAGELLAR BIOSYNTHESIS PROTEIN FLHF"/>
    <property type="match status" value="1"/>
</dbReference>
<comment type="caution">
    <text evidence="16">The sequence shown here is derived from an EMBL/GenBank/DDBJ whole genome shotgun (WGS) entry which is preliminary data.</text>
</comment>
<keyword evidence="16" id="KW-0966">Cell projection</keyword>
<comment type="similarity">
    <text evidence="2">Belongs to the GTP-binding SRP family.</text>
</comment>
<evidence type="ECO:0000256" key="12">
    <source>
        <dbReference type="ARBA" id="ARBA00025337"/>
    </source>
</evidence>
<dbReference type="InterPro" id="IPR003593">
    <property type="entry name" value="AAA+_ATPase"/>
</dbReference>
<keyword evidence="11" id="KW-1006">Bacterial flagellum protein export</keyword>
<dbReference type="Proteomes" id="UP000622890">
    <property type="component" value="Unassembled WGS sequence"/>
</dbReference>
<keyword evidence="7" id="KW-1005">Bacterial flagellum biogenesis</keyword>
<evidence type="ECO:0000256" key="7">
    <source>
        <dbReference type="ARBA" id="ARBA00022795"/>
    </source>
</evidence>
<feature type="domain" description="AAA+ ATPase" evidence="14">
    <location>
        <begin position="264"/>
        <end position="462"/>
    </location>
</feature>
<comment type="subcellular location">
    <subcellularLocation>
        <location evidence="1">Cell membrane</location>
        <topology evidence="1">Peripheral membrane protein</topology>
        <orientation evidence="1">Cytoplasmic side</orientation>
    </subcellularLocation>
</comment>
<evidence type="ECO:0000256" key="10">
    <source>
        <dbReference type="ARBA" id="ARBA00023136"/>
    </source>
</evidence>
<evidence type="ECO:0000256" key="3">
    <source>
        <dbReference type="ARBA" id="ARBA00014919"/>
    </source>
</evidence>
<protein>
    <recommendedName>
        <fullName evidence="3 13">Flagellar biosynthesis protein FlhF</fullName>
    </recommendedName>
</protein>